<accession>A0A2M8G351</accession>
<reference evidence="3" key="1">
    <citation type="submission" date="2017-09" db="EMBL/GenBank/DDBJ databases">
        <title>Depth-based differentiation of microbial function through sediment-hosted aquifers and enrichment of novel symbionts in the deep terrestrial subsurface.</title>
        <authorList>
            <person name="Probst A.J."/>
            <person name="Ladd B."/>
            <person name="Jarett J.K."/>
            <person name="Geller-Mcgrath D.E."/>
            <person name="Sieber C.M.K."/>
            <person name="Emerson J.B."/>
            <person name="Anantharaman K."/>
            <person name="Thomas B.C."/>
            <person name="Malmstrom R."/>
            <person name="Stieglmeier M."/>
            <person name="Klingl A."/>
            <person name="Woyke T."/>
            <person name="Ryan C.M."/>
            <person name="Banfield J.F."/>
        </authorList>
    </citation>
    <scope>NUCLEOTIDE SEQUENCE [LARGE SCALE GENOMIC DNA]</scope>
</reference>
<evidence type="ECO:0000313" key="2">
    <source>
        <dbReference type="EMBL" id="PJC65912.1"/>
    </source>
</evidence>
<dbReference type="AlphaFoldDB" id="A0A2M8G351"/>
<protein>
    <submittedName>
        <fullName evidence="2">Uncharacterized protein</fullName>
    </submittedName>
</protein>
<keyword evidence="1" id="KW-1133">Transmembrane helix</keyword>
<name>A0A2M8G351_9BACT</name>
<dbReference type="Proteomes" id="UP000230051">
    <property type="component" value="Unassembled WGS sequence"/>
</dbReference>
<sequence>MGFNFLYPSIITSDLSTLVMRIINWISVIAAVLAIIYLIYSGIIYITAAGNPDAAKKGQQGVINAIIGIVIIVLAYVIATAVAGAAIGNLDINNAGPTI</sequence>
<dbReference type="InterPro" id="IPR043993">
    <property type="entry name" value="T4SS_pilin"/>
</dbReference>
<keyword evidence="1" id="KW-0472">Membrane</keyword>
<proteinExistence type="predicted"/>
<evidence type="ECO:0000313" key="3">
    <source>
        <dbReference type="Proteomes" id="UP000230051"/>
    </source>
</evidence>
<evidence type="ECO:0000256" key="1">
    <source>
        <dbReference type="SAM" id="Phobius"/>
    </source>
</evidence>
<comment type="caution">
    <text evidence="2">The sequence shown here is derived from an EMBL/GenBank/DDBJ whole genome shotgun (WGS) entry which is preliminary data.</text>
</comment>
<feature type="transmembrane region" description="Helical" evidence="1">
    <location>
        <begin position="62"/>
        <end position="87"/>
    </location>
</feature>
<keyword evidence="1" id="KW-0812">Transmembrane</keyword>
<dbReference type="EMBL" id="PFQW01000006">
    <property type="protein sequence ID" value="PJC65912.1"/>
    <property type="molecule type" value="Genomic_DNA"/>
</dbReference>
<organism evidence="2 3">
    <name type="scientific">Candidatus Berkelbacteria bacterium CG_4_9_14_0_2_um_filter_42_30</name>
    <dbReference type="NCBI Taxonomy" id="1974506"/>
    <lineage>
        <taxon>Bacteria</taxon>
        <taxon>Candidatus Berkelbacteria</taxon>
    </lineage>
</organism>
<gene>
    <name evidence="2" type="ORF">CO019_00185</name>
</gene>
<feature type="transmembrane region" description="Helical" evidence="1">
    <location>
        <begin position="22"/>
        <end position="50"/>
    </location>
</feature>
<dbReference type="Pfam" id="PF18895">
    <property type="entry name" value="T4SS_pilin"/>
    <property type="match status" value="1"/>
</dbReference>